<evidence type="ECO:0000256" key="2">
    <source>
        <dbReference type="ARBA" id="ARBA00023287"/>
    </source>
</evidence>
<dbReference type="NCBIfam" id="NF041013">
    <property type="entry name" value="T4P_ComGE"/>
    <property type="match status" value="1"/>
</dbReference>
<dbReference type="InterPro" id="IPR053468">
    <property type="entry name" value="ComGE-like"/>
</dbReference>
<dbReference type="InterPro" id="IPR012902">
    <property type="entry name" value="N_methyl_site"/>
</dbReference>
<keyword evidence="6" id="KW-1185">Reference proteome</keyword>
<proteinExistence type="predicted"/>
<evidence type="ECO:0000313" key="4">
    <source>
        <dbReference type="EMBL" id="MBC1510019.1"/>
    </source>
</evidence>
<dbReference type="GO" id="GO:0030420">
    <property type="term" value="P:establishment of competence for transformation"/>
    <property type="evidence" value="ECO:0007669"/>
    <property type="project" value="UniProtKB-KW"/>
</dbReference>
<sequence>MRKINGFSLVESMVSLLLFTLVCSFLLPLSMTIFQQIEHEKDQSLLYQQLFEHSELLLHKNIPVIYSDNQIKSFYEEGGIQICAKNNQQEQCTL</sequence>
<protein>
    <submittedName>
        <fullName evidence="3">Type II secretion system protein</fullName>
    </submittedName>
</protein>
<dbReference type="EMBL" id="JAASTW010000006">
    <property type="protein sequence ID" value="MBC1488650.1"/>
    <property type="molecule type" value="Genomic_DNA"/>
</dbReference>
<comment type="subcellular location">
    <subcellularLocation>
        <location evidence="1">Cell surface</location>
    </subcellularLocation>
</comment>
<evidence type="ECO:0000313" key="6">
    <source>
        <dbReference type="Proteomes" id="UP000587800"/>
    </source>
</evidence>
<accession>A0A7X0X6Z5</accession>
<dbReference type="Proteomes" id="UP000587800">
    <property type="component" value="Unassembled WGS sequence"/>
</dbReference>
<dbReference type="GO" id="GO:0009986">
    <property type="term" value="C:cell surface"/>
    <property type="evidence" value="ECO:0007669"/>
    <property type="project" value="UniProtKB-SubCell"/>
</dbReference>
<keyword evidence="2" id="KW-0178">Competence</keyword>
<dbReference type="AlphaFoldDB" id="A0A7X0X6Z5"/>
<dbReference type="EMBL" id="JAASUB010000009">
    <property type="protein sequence ID" value="MBC1510019.1"/>
    <property type="molecule type" value="Genomic_DNA"/>
</dbReference>
<reference evidence="5 6" key="1">
    <citation type="submission" date="2020-03" db="EMBL/GenBank/DDBJ databases">
        <title>Soil Listeria distribution.</title>
        <authorList>
            <person name="Liao J."/>
            <person name="Wiedmann M."/>
        </authorList>
    </citation>
    <scope>NUCLEOTIDE SEQUENCE [LARGE SCALE GENOMIC DNA]</scope>
    <source>
        <strain evidence="4 6">FSL L7-1515</strain>
        <strain evidence="3 5">FSL L7-1554</strain>
    </source>
</reference>
<gene>
    <name evidence="3" type="ORF">HCJ38_06425</name>
    <name evidence="4" type="ORF">HCJ59_08970</name>
</gene>
<dbReference type="Pfam" id="PF07963">
    <property type="entry name" value="N_methyl"/>
    <property type="match status" value="1"/>
</dbReference>
<evidence type="ECO:0000313" key="5">
    <source>
        <dbReference type="Proteomes" id="UP000561617"/>
    </source>
</evidence>
<dbReference type="RefSeq" id="WP_185348171.1">
    <property type="nucleotide sequence ID" value="NZ_JAASTU010000006.1"/>
</dbReference>
<dbReference type="Proteomes" id="UP000561617">
    <property type="component" value="Unassembled WGS sequence"/>
</dbReference>
<evidence type="ECO:0000313" key="3">
    <source>
        <dbReference type="EMBL" id="MBC1488650.1"/>
    </source>
</evidence>
<organism evidence="3 5">
    <name type="scientific">Listeria immobilis</name>
    <dbReference type="NCBI Taxonomy" id="2713502"/>
    <lineage>
        <taxon>Bacteria</taxon>
        <taxon>Bacillati</taxon>
        <taxon>Bacillota</taxon>
        <taxon>Bacilli</taxon>
        <taxon>Bacillales</taxon>
        <taxon>Listeriaceae</taxon>
        <taxon>Listeria</taxon>
    </lineage>
</organism>
<evidence type="ECO:0000256" key="1">
    <source>
        <dbReference type="ARBA" id="ARBA00004241"/>
    </source>
</evidence>
<comment type="caution">
    <text evidence="3">The sequence shown here is derived from an EMBL/GenBank/DDBJ whole genome shotgun (WGS) entry which is preliminary data.</text>
</comment>
<name>A0A7X0X6Z5_9LIST</name>